<organism evidence="2 3">
    <name type="scientific">Echeneis naucrates</name>
    <name type="common">Live sharksucker</name>
    <dbReference type="NCBI Taxonomy" id="173247"/>
    <lineage>
        <taxon>Eukaryota</taxon>
        <taxon>Metazoa</taxon>
        <taxon>Chordata</taxon>
        <taxon>Craniata</taxon>
        <taxon>Vertebrata</taxon>
        <taxon>Euteleostomi</taxon>
        <taxon>Actinopterygii</taxon>
        <taxon>Neopterygii</taxon>
        <taxon>Teleostei</taxon>
        <taxon>Neoteleostei</taxon>
        <taxon>Acanthomorphata</taxon>
        <taxon>Carangaria</taxon>
        <taxon>Carangiformes</taxon>
        <taxon>Echeneidae</taxon>
        <taxon>Echeneis</taxon>
    </lineage>
</organism>
<gene>
    <name evidence="2" type="primary">otud4</name>
</gene>
<sequence length="1150" mass="123610">MTRVRSEFKDDDDDVASVRLHPSVSLCRRDFLIYQDPGKPPVHITDNKFKDKVQLCFLNGNHYDSIYPISQIKNSALCQSILYEVLYDDVFKVDRNSLGSCLRSSRSSDLLSDDSMPACPSSDGSDLDTNETQRVETASTRHNNQSYRGRGRGRQLPERVRRSLNPNLFRNVEYDVWHKSKRAQQRMDYCIAAGMQYTAGDRCQVSLDGRHYSATIKEVPSNNNKVVVHIEELGSRHVSLWRVHPPNEESSWSTVVNKDKKLSNGCGDREERGKGRGRGKTVSSSSSQPAASSTGRVQKQHSWPPQATVDEQGGAKTTRKSVSVAEQQLFGLTDKERLAKEEEERNVALVEIQLRDEHSFPALGIQTAAPGDGGKKKGGDKRRSQRNKTRSPVDDVTAGPPPTPPPVTSDPGRLLKASTSAATGSAPTPPPACAAPTPKANTQSYALAATPSSPLPPPAAMGGAPPQSAAIFTLTTPVLPPASSPLSSSSPPPSSSSKLPPSSSYSAPPPPSSVPPPTFIAPIAPSPTAAQGFLPRSSPPVPSLPHSSSPPSPSSPTHVQIQEAPPDPAQTPGSAVVQSPTSSAVSQTQTQASQTHPPLPQSQIPMPQIQPQCLSEGVLPGPQILTQDSLPQVLQPVQSQSEMVQGQSPPHPTTQPTQPPPPSQLPLPSLSISSTQNPNLPSLQTQTINTQNQSESESPAHPPPQQSHPHQLLPAHPAPQPHPPSIPGTVPLQNLSQLYLDPLYPGFPQGEKGEAVPPPPFSSSKTGDDLPQDVNILRFFFNLGVKAYSMPLLSPYIYLLPLHQAHTISRSASPTFHLPPSSTPTGHQEAYTHYPPVVPPQYDHQPQPPEPLRPSEPSFGHLEFPGNQLPPPRMHCNSLQWQQHQLPPSRSSSYPVGYPVAPPRFQGYHPGQSPGHPLYPPAIPPYPTSSLGYQSTSTPDELQGSQGLMEQLQPLNGDTMQGHGPGRAPGPPEGPPAANMANANNNRAMVVPNSFAMKMTKGESSHKTVLLVDPPLNDTPIVALVSNSDTMLTINPGSVKTPVSVPGNNSSAHAYRLPQKVFHSRPYVPQGAPEPGKVGHLGSIPVVEGLSVGCSTEDNWEEPEFKLNSRGSKRGHRGGRGRGGNRRRQGGEPGVGYHAQFVPSYRGRGY</sequence>
<feature type="compositionally biased region" description="Pro residues" evidence="1">
    <location>
        <begin position="537"/>
        <end position="554"/>
    </location>
</feature>
<feature type="compositionally biased region" description="Polar residues" evidence="1">
    <location>
        <begin position="294"/>
        <end position="305"/>
    </location>
</feature>
<feature type="compositionally biased region" description="Polar residues" evidence="1">
    <location>
        <begin position="624"/>
        <end position="644"/>
    </location>
</feature>
<feature type="compositionally biased region" description="Low complexity" evidence="1">
    <location>
        <begin position="574"/>
        <end position="612"/>
    </location>
</feature>
<dbReference type="AlphaFoldDB" id="A0A665TAC2"/>
<accession>A0A665TAC2</accession>
<dbReference type="OMA" id="AGMQYTA"/>
<evidence type="ECO:0000256" key="1">
    <source>
        <dbReference type="SAM" id="MobiDB-lite"/>
    </source>
</evidence>
<feature type="region of interest" description="Disordered" evidence="1">
    <location>
        <begin position="361"/>
        <end position="769"/>
    </location>
</feature>
<feature type="region of interest" description="Disordered" evidence="1">
    <location>
        <begin position="813"/>
        <end position="875"/>
    </location>
</feature>
<dbReference type="InParanoid" id="A0A665TAC2"/>
<dbReference type="Proteomes" id="UP000472264">
    <property type="component" value="Chromosome 18"/>
</dbReference>
<feature type="compositionally biased region" description="Low complexity" evidence="1">
    <location>
        <begin position="434"/>
        <end position="452"/>
    </location>
</feature>
<feature type="compositionally biased region" description="Basic residues" evidence="1">
    <location>
        <begin position="1111"/>
        <end position="1128"/>
    </location>
</feature>
<feature type="compositionally biased region" description="Basic and acidic residues" evidence="1">
    <location>
        <begin position="257"/>
        <end position="274"/>
    </location>
</feature>
<evidence type="ECO:0000313" key="2">
    <source>
        <dbReference type="Ensembl" id="ENSENLP00000006804.1"/>
    </source>
</evidence>
<feature type="compositionally biased region" description="Low complexity" evidence="1">
    <location>
        <begin position="484"/>
        <end position="506"/>
    </location>
</feature>
<proteinExistence type="predicted"/>
<feature type="compositionally biased region" description="Pro residues" evidence="1">
    <location>
        <begin position="399"/>
        <end position="408"/>
    </location>
</feature>
<protein>
    <submittedName>
        <fullName evidence="2">Uncharacterized protein</fullName>
    </submittedName>
</protein>
<evidence type="ECO:0000313" key="3">
    <source>
        <dbReference type="Proteomes" id="UP000472264"/>
    </source>
</evidence>
<feature type="compositionally biased region" description="Pro residues" evidence="1">
    <location>
        <begin position="507"/>
        <end position="519"/>
    </location>
</feature>
<reference evidence="2" key="2">
    <citation type="submission" date="2025-08" db="UniProtKB">
        <authorList>
            <consortium name="Ensembl"/>
        </authorList>
    </citation>
    <scope>IDENTIFICATION</scope>
</reference>
<feature type="compositionally biased region" description="Pro residues" evidence="1">
    <location>
        <begin position="649"/>
        <end position="665"/>
    </location>
</feature>
<feature type="compositionally biased region" description="Low complexity" evidence="1">
    <location>
        <begin position="417"/>
        <end position="426"/>
    </location>
</feature>
<feature type="compositionally biased region" description="Basic residues" evidence="1">
    <location>
        <begin position="376"/>
        <end position="389"/>
    </location>
</feature>
<feature type="compositionally biased region" description="Low complexity" evidence="1">
    <location>
        <begin position="666"/>
        <end position="676"/>
    </location>
</feature>
<feature type="compositionally biased region" description="Low complexity" evidence="1">
    <location>
        <begin position="283"/>
        <end position="293"/>
    </location>
</feature>
<feature type="compositionally biased region" description="Polar residues" evidence="1">
    <location>
        <begin position="130"/>
        <end position="147"/>
    </location>
</feature>
<feature type="region of interest" description="Disordered" evidence="1">
    <location>
        <begin position="246"/>
        <end position="323"/>
    </location>
</feature>
<dbReference type="Ensembl" id="ENSENLT00000007103.1">
    <property type="protein sequence ID" value="ENSENLP00000006804.1"/>
    <property type="gene ID" value="ENSENLG00000003237.1"/>
</dbReference>
<feature type="compositionally biased region" description="Polar residues" evidence="1">
    <location>
        <begin position="677"/>
        <end position="692"/>
    </location>
</feature>
<feature type="compositionally biased region" description="Pro residues" evidence="1">
    <location>
        <begin position="716"/>
        <end position="726"/>
    </location>
</feature>
<reference evidence="2" key="3">
    <citation type="submission" date="2025-09" db="UniProtKB">
        <authorList>
            <consortium name="Ensembl"/>
        </authorList>
    </citation>
    <scope>IDENTIFICATION</scope>
</reference>
<keyword evidence="3" id="KW-1185">Reference proteome</keyword>
<feature type="region of interest" description="Disordered" evidence="1">
    <location>
        <begin position="1102"/>
        <end position="1150"/>
    </location>
</feature>
<reference evidence="2" key="1">
    <citation type="submission" date="2021-04" db="EMBL/GenBank/DDBJ databases">
        <authorList>
            <consortium name="Wellcome Sanger Institute Data Sharing"/>
        </authorList>
    </citation>
    <scope>NUCLEOTIDE SEQUENCE [LARGE SCALE GENOMIC DNA]</scope>
</reference>
<name>A0A665TAC2_ECHNA</name>
<feature type="compositionally biased region" description="Low complexity" evidence="1">
    <location>
        <begin position="460"/>
        <end position="470"/>
    </location>
</feature>
<feature type="region of interest" description="Disordered" evidence="1">
    <location>
        <begin position="103"/>
        <end position="156"/>
    </location>
</feature>
<feature type="compositionally biased region" description="Low complexity" evidence="1">
    <location>
        <begin position="103"/>
        <end position="115"/>
    </location>
</feature>